<evidence type="ECO:0000259" key="5">
    <source>
        <dbReference type="SMART" id="SM00656"/>
    </source>
</evidence>
<proteinExistence type="inferred from homology"/>
<dbReference type="Proteomes" id="UP001548590">
    <property type="component" value="Unassembled WGS sequence"/>
</dbReference>
<name>A0ABV2CS60_9RHOO</name>
<dbReference type="InterPro" id="IPR002022">
    <property type="entry name" value="Pec_lyase"/>
</dbReference>
<feature type="domain" description="Pectate lyase" evidence="5">
    <location>
        <begin position="362"/>
        <end position="610"/>
    </location>
</feature>
<keyword evidence="4" id="KW-0732">Signal</keyword>
<comment type="similarity">
    <text evidence="2">Belongs to the polysaccharide lyase 1 family.</text>
</comment>
<evidence type="ECO:0000313" key="7">
    <source>
        <dbReference type="Proteomes" id="UP001548590"/>
    </source>
</evidence>
<feature type="compositionally biased region" description="Low complexity" evidence="3">
    <location>
        <begin position="37"/>
        <end position="77"/>
    </location>
</feature>
<dbReference type="Gene3D" id="2.160.20.10">
    <property type="entry name" value="Single-stranded right-handed beta-helix, Pectin lyase-like"/>
    <property type="match status" value="1"/>
</dbReference>
<reference evidence="6 7" key="1">
    <citation type="submission" date="2024-07" db="EMBL/GenBank/DDBJ databases">
        <title>Uliginosibacterium paludis KCTC:42655.</title>
        <authorList>
            <person name="Kim M.K."/>
        </authorList>
    </citation>
    <scope>NUCLEOTIDE SEQUENCE [LARGE SCALE GENOMIC DNA]</scope>
    <source>
        <strain evidence="6 7">KCTC 42655</strain>
    </source>
</reference>
<feature type="chain" id="PRO_5047536824" description="Pectate lyase domain-containing protein" evidence="4">
    <location>
        <begin position="27"/>
        <end position="706"/>
    </location>
</feature>
<dbReference type="PANTHER" id="PTHR31683">
    <property type="entry name" value="PECTATE LYASE 18-RELATED"/>
    <property type="match status" value="1"/>
</dbReference>
<sequence length="706" mass="71462">MQHHHHARQAAALIASLFLVSLGACGGGGGAGEAETKAGATASGGSTSAGTAGSTSSNSSATGTTSSSASSVNASSSSSVSSGAAGNAASSAGSSASSAVPVSSTLFTESFDSATSTTLFSTYRTLSTNSSQSMFINKSGTVTLNNGVVSLDGARMTIGALSSADTTSGSTPGGELDLSKPYRITIEIASVSGTSTKAFQVYVDNNTTSSSASPRGSDSKLYSSAISLLSAGSTITITDSIGSSASFLSLRTESGAVVGINSIRVEYTGGTASSSASSAASTSTSSSAASSSSTAASSAASASTSSAPAGSGSIAVAATQSTTAGGFAQPAAGGLPVFDSNGKVIGSTLAGARVKYAASLDDMNAIITAARTDDTGKKVTAGAYPLLIVYSGNEDALIAKIVADSTIDANHNCPAGHWADAYREVPLKDYTAGITIIGTDGSSANFGITVVNAGNVIIRNMKIGALGGASNDADMIRIDNSSNVWVDHNELFAVNNECNGSPDKDLTFESAIDIKKNAQNITVSYNYIHDSKKVGLDGHTQSSGTSDYQRTITYHHNYYRNVNARLPLQRWGWIHVYNNLYDGITSSGINVRASGLAQIENNWFQNALNPVTCRYDTTGCGRWYLRNNNATSSADNATYNITWDNDGGAAGTLNADTWTSTATSADIDSLAGKITYAYSPAAAQCVKDNLSKVAGAGKGFAALTCN</sequence>
<dbReference type="RefSeq" id="WP_345925944.1">
    <property type="nucleotide sequence ID" value="NZ_JBDIVF010000002.1"/>
</dbReference>
<organism evidence="6 7">
    <name type="scientific">Uliginosibacterium paludis</name>
    <dbReference type="NCBI Taxonomy" id="1615952"/>
    <lineage>
        <taxon>Bacteria</taxon>
        <taxon>Pseudomonadati</taxon>
        <taxon>Pseudomonadota</taxon>
        <taxon>Betaproteobacteria</taxon>
        <taxon>Rhodocyclales</taxon>
        <taxon>Zoogloeaceae</taxon>
        <taxon>Uliginosibacterium</taxon>
    </lineage>
</organism>
<keyword evidence="2" id="KW-0964">Secreted</keyword>
<comment type="caution">
    <text evidence="6">The sequence shown here is derived from an EMBL/GenBank/DDBJ whole genome shotgun (WGS) entry which is preliminary data.</text>
</comment>
<feature type="region of interest" description="Disordered" evidence="3">
    <location>
        <begin position="30"/>
        <end position="77"/>
    </location>
</feature>
<keyword evidence="1 2" id="KW-0456">Lyase</keyword>
<dbReference type="PANTHER" id="PTHR31683:SF18">
    <property type="entry name" value="PECTATE LYASE 21-RELATED"/>
    <property type="match status" value="1"/>
</dbReference>
<keyword evidence="7" id="KW-1185">Reference proteome</keyword>
<protein>
    <recommendedName>
        <fullName evidence="5">Pectate lyase domain-containing protein</fullName>
    </recommendedName>
</protein>
<gene>
    <name evidence="6" type="ORF">ABVT11_13015</name>
</gene>
<evidence type="ECO:0000313" key="6">
    <source>
        <dbReference type="EMBL" id="MET1490751.1"/>
    </source>
</evidence>
<feature type="region of interest" description="Disordered" evidence="3">
    <location>
        <begin position="271"/>
        <end position="290"/>
    </location>
</feature>
<dbReference type="Pfam" id="PF00544">
    <property type="entry name" value="Pectate_lyase_4"/>
    <property type="match status" value="1"/>
</dbReference>
<feature type="signal peptide" evidence="4">
    <location>
        <begin position="1"/>
        <end position="26"/>
    </location>
</feature>
<evidence type="ECO:0000256" key="2">
    <source>
        <dbReference type="RuleBase" id="RU361173"/>
    </source>
</evidence>
<evidence type="ECO:0000256" key="3">
    <source>
        <dbReference type="SAM" id="MobiDB-lite"/>
    </source>
</evidence>
<dbReference type="SMART" id="SM00656">
    <property type="entry name" value="Amb_all"/>
    <property type="match status" value="1"/>
</dbReference>
<dbReference type="InterPro" id="IPR011050">
    <property type="entry name" value="Pectin_lyase_fold/virulence"/>
</dbReference>
<dbReference type="EMBL" id="JBEWLZ010000007">
    <property type="protein sequence ID" value="MET1490751.1"/>
    <property type="molecule type" value="Genomic_DNA"/>
</dbReference>
<accession>A0ABV2CS60</accession>
<evidence type="ECO:0000256" key="1">
    <source>
        <dbReference type="ARBA" id="ARBA00023239"/>
    </source>
</evidence>
<keyword evidence="2" id="KW-0119">Carbohydrate metabolism</keyword>
<keyword evidence="2" id="KW-0624">Polysaccharide degradation</keyword>
<dbReference type="SUPFAM" id="SSF51126">
    <property type="entry name" value="Pectin lyase-like"/>
    <property type="match status" value="1"/>
</dbReference>
<evidence type="ECO:0000256" key="4">
    <source>
        <dbReference type="SAM" id="SignalP"/>
    </source>
</evidence>
<comment type="subcellular location">
    <subcellularLocation>
        <location evidence="2">Secreted</location>
    </subcellularLocation>
</comment>
<dbReference type="InterPro" id="IPR012334">
    <property type="entry name" value="Pectin_lyas_fold"/>
</dbReference>
<dbReference type="InterPro" id="IPR045032">
    <property type="entry name" value="PEL"/>
</dbReference>